<dbReference type="InterPro" id="IPR000836">
    <property type="entry name" value="PRTase_dom"/>
</dbReference>
<dbReference type="GO" id="GO:0006166">
    <property type="term" value="P:purine ribonucleoside salvage"/>
    <property type="evidence" value="ECO:0007669"/>
    <property type="project" value="UniProtKB-KW"/>
</dbReference>
<evidence type="ECO:0000256" key="13">
    <source>
        <dbReference type="ARBA" id="ARBA00048811"/>
    </source>
</evidence>
<evidence type="ECO:0000256" key="4">
    <source>
        <dbReference type="ARBA" id="ARBA00004676"/>
    </source>
</evidence>
<evidence type="ECO:0000259" key="16">
    <source>
        <dbReference type="Pfam" id="PF00156"/>
    </source>
</evidence>
<comment type="catalytic activity">
    <reaction evidence="14">
        <text>IMP + diphosphate = hypoxanthine + 5-phospho-alpha-D-ribose 1-diphosphate</text>
        <dbReference type="Rhea" id="RHEA:17973"/>
        <dbReference type="ChEBI" id="CHEBI:17368"/>
        <dbReference type="ChEBI" id="CHEBI:33019"/>
        <dbReference type="ChEBI" id="CHEBI:58017"/>
        <dbReference type="ChEBI" id="CHEBI:58053"/>
        <dbReference type="EC" id="2.4.2.8"/>
    </reaction>
    <physiologicalReaction direction="right-to-left" evidence="14">
        <dbReference type="Rhea" id="RHEA:17975"/>
    </physiologicalReaction>
</comment>
<evidence type="ECO:0000256" key="15">
    <source>
        <dbReference type="RuleBase" id="RU364099"/>
    </source>
</evidence>
<evidence type="ECO:0000256" key="12">
    <source>
        <dbReference type="ARBA" id="ARBA00022842"/>
    </source>
</evidence>
<accession>A0A2W5ZLE6</accession>
<dbReference type="PANTHER" id="PTHR43340:SF1">
    <property type="entry name" value="HYPOXANTHINE PHOSPHORIBOSYLTRANSFERASE"/>
    <property type="match status" value="1"/>
</dbReference>
<dbReference type="RefSeq" id="WP_337311128.1">
    <property type="nucleotide sequence ID" value="NZ_JAEKNS010000078.1"/>
</dbReference>
<comment type="subcellular location">
    <subcellularLocation>
        <location evidence="2 15">Cytoplasm</location>
    </subcellularLocation>
</comment>
<proteinExistence type="inferred from homology"/>
<evidence type="ECO:0000313" key="20">
    <source>
        <dbReference type="Proteomes" id="UP000606991"/>
    </source>
</evidence>
<dbReference type="NCBIfam" id="TIGR01203">
    <property type="entry name" value="HGPRTase"/>
    <property type="match status" value="1"/>
</dbReference>
<evidence type="ECO:0000256" key="9">
    <source>
        <dbReference type="ARBA" id="ARBA00022723"/>
    </source>
</evidence>
<evidence type="ECO:0000313" key="17">
    <source>
        <dbReference type="EMBL" id="MBJ7594702.1"/>
    </source>
</evidence>
<dbReference type="GO" id="GO:0005829">
    <property type="term" value="C:cytosol"/>
    <property type="evidence" value="ECO:0007669"/>
    <property type="project" value="TreeGrafter"/>
</dbReference>
<comment type="caution">
    <text evidence="18">The sequence shown here is derived from an EMBL/GenBank/DDBJ whole genome shotgun (WGS) entry which is preliminary data.</text>
</comment>
<sequence length="180" mass="19829">MSTPTAGLGETLVDAASIQRRIGELAAEIDTQYQGLDRPVVLLCVLKGALIFTADLVRRLTIPVEIDFMAVRSYGAGTQSSGRPALSATAEVQLRGRDVLIVEDIIDSGHTAALLRRYLTELGARSVRLVTLLDKTARRTRPVHVDWRGFDIPDRFVVGYGLDHDERYRNLADVRVLDSA</sequence>
<comment type="cofactor">
    <cofactor evidence="1 15">
        <name>Mg(2+)</name>
        <dbReference type="ChEBI" id="CHEBI:18420"/>
    </cofactor>
</comment>
<feature type="domain" description="Phosphoribosyltransferase" evidence="16">
    <location>
        <begin position="13"/>
        <end position="163"/>
    </location>
</feature>
<organism evidence="18 19">
    <name type="scientific">Candidatus Aeolococcus gillhamiae</name>
    <dbReference type="NCBI Taxonomy" id="3127015"/>
    <lineage>
        <taxon>Bacteria</taxon>
        <taxon>Bacillati</taxon>
        <taxon>Candidatus Dormiibacterota</taxon>
        <taxon>Candidatus Dormibacteria</taxon>
        <taxon>Candidatus Aeolococcales</taxon>
        <taxon>Candidatus Aeolococcaceae</taxon>
        <taxon>Candidatus Aeolococcus</taxon>
    </lineage>
</organism>
<keyword evidence="8 15" id="KW-0808">Transferase</keyword>
<evidence type="ECO:0000256" key="7">
    <source>
        <dbReference type="ARBA" id="ARBA00022676"/>
    </source>
</evidence>
<dbReference type="EMBL" id="JAEKNS010000078">
    <property type="protein sequence ID" value="MBJ7594702.1"/>
    <property type="molecule type" value="Genomic_DNA"/>
</dbReference>
<dbReference type="GO" id="GO:0004422">
    <property type="term" value="F:hypoxanthine phosphoribosyltransferase activity"/>
    <property type="evidence" value="ECO:0007669"/>
    <property type="project" value="InterPro"/>
</dbReference>
<evidence type="ECO:0000256" key="8">
    <source>
        <dbReference type="ARBA" id="ARBA00022679"/>
    </source>
</evidence>
<dbReference type="InterPro" id="IPR029057">
    <property type="entry name" value="PRTase-like"/>
</dbReference>
<dbReference type="PANTHER" id="PTHR43340">
    <property type="entry name" value="HYPOXANTHINE-GUANINE PHOSPHORIBOSYLTRANSFERASE"/>
    <property type="match status" value="1"/>
</dbReference>
<comment type="catalytic activity">
    <reaction evidence="13">
        <text>GMP + diphosphate = guanine + 5-phospho-alpha-D-ribose 1-diphosphate</text>
        <dbReference type="Rhea" id="RHEA:25424"/>
        <dbReference type="ChEBI" id="CHEBI:16235"/>
        <dbReference type="ChEBI" id="CHEBI:33019"/>
        <dbReference type="ChEBI" id="CHEBI:58017"/>
        <dbReference type="ChEBI" id="CHEBI:58115"/>
        <dbReference type="EC" id="2.4.2.8"/>
    </reaction>
    <physiologicalReaction direction="right-to-left" evidence="13">
        <dbReference type="Rhea" id="RHEA:25426"/>
    </physiologicalReaction>
</comment>
<keyword evidence="10 15" id="KW-0660">Purine salvage</keyword>
<reference evidence="18" key="2">
    <citation type="submission" date="2018-05" db="EMBL/GenBank/DDBJ databases">
        <authorList>
            <person name="Ferrari B."/>
        </authorList>
    </citation>
    <scope>NUCLEOTIDE SEQUENCE</scope>
    <source>
        <strain evidence="18">RRmetagenome_bin12</strain>
    </source>
</reference>
<comment type="similarity">
    <text evidence="5 15">Belongs to the purine/pyrimidine phosphoribosyltransferase family.</text>
</comment>
<dbReference type="Proteomes" id="UP000606991">
    <property type="component" value="Unassembled WGS sequence"/>
</dbReference>
<comment type="pathway">
    <text evidence="3 15">Purine metabolism; IMP biosynthesis via salvage pathway; IMP from hypoxanthine: step 1/1.</text>
</comment>
<evidence type="ECO:0000313" key="19">
    <source>
        <dbReference type="Proteomes" id="UP000248724"/>
    </source>
</evidence>
<keyword evidence="12 15" id="KW-0460">Magnesium</keyword>
<dbReference type="Gene3D" id="3.40.50.2020">
    <property type="match status" value="1"/>
</dbReference>
<dbReference type="GO" id="GO:0032263">
    <property type="term" value="P:GMP salvage"/>
    <property type="evidence" value="ECO:0007669"/>
    <property type="project" value="TreeGrafter"/>
</dbReference>
<evidence type="ECO:0000256" key="1">
    <source>
        <dbReference type="ARBA" id="ARBA00001946"/>
    </source>
</evidence>
<evidence type="ECO:0000256" key="2">
    <source>
        <dbReference type="ARBA" id="ARBA00004496"/>
    </source>
</evidence>
<dbReference type="InterPro" id="IPR050408">
    <property type="entry name" value="HGPRT"/>
</dbReference>
<name>A0A2W5ZLE6_9BACT</name>
<dbReference type="Proteomes" id="UP000248724">
    <property type="component" value="Unassembled WGS sequence"/>
</dbReference>
<dbReference type="CDD" id="cd06223">
    <property type="entry name" value="PRTases_typeI"/>
    <property type="match status" value="1"/>
</dbReference>
<dbReference type="GO" id="GO:0006178">
    <property type="term" value="P:guanine salvage"/>
    <property type="evidence" value="ECO:0007669"/>
    <property type="project" value="TreeGrafter"/>
</dbReference>
<evidence type="ECO:0000256" key="14">
    <source>
        <dbReference type="ARBA" id="ARBA00049402"/>
    </source>
</evidence>
<comment type="pathway">
    <text evidence="4">Purine metabolism; GMP biosynthesis via salvage pathway; GMP from guanine: step 1/1.</text>
</comment>
<protein>
    <recommendedName>
        <fullName evidence="15">Hypoxanthine phosphoribosyltransferase</fullName>
        <ecNumber evidence="15">2.4.2.8</ecNumber>
    </recommendedName>
</protein>
<dbReference type="UniPathway" id="UPA00591">
    <property type="reaction ID" value="UER00648"/>
</dbReference>
<evidence type="ECO:0000256" key="3">
    <source>
        <dbReference type="ARBA" id="ARBA00004669"/>
    </source>
</evidence>
<dbReference type="Pfam" id="PF00156">
    <property type="entry name" value="Pribosyltran"/>
    <property type="match status" value="1"/>
</dbReference>
<accession>A0A934JTG9</accession>
<evidence type="ECO:0000256" key="10">
    <source>
        <dbReference type="ARBA" id="ARBA00022726"/>
    </source>
</evidence>
<dbReference type="SUPFAM" id="SSF53271">
    <property type="entry name" value="PRTase-like"/>
    <property type="match status" value="1"/>
</dbReference>
<dbReference type="AlphaFoldDB" id="A0A2W5ZLE6"/>
<dbReference type="GO" id="GO:0052657">
    <property type="term" value="F:guanine phosphoribosyltransferase activity"/>
    <property type="evidence" value="ECO:0007669"/>
    <property type="project" value="UniProtKB-ARBA"/>
</dbReference>
<dbReference type="InterPro" id="IPR005904">
    <property type="entry name" value="Hxn_phspho_trans"/>
</dbReference>
<dbReference type="GO" id="GO:0000287">
    <property type="term" value="F:magnesium ion binding"/>
    <property type="evidence" value="ECO:0007669"/>
    <property type="project" value="TreeGrafter"/>
</dbReference>
<dbReference type="GO" id="GO:0032264">
    <property type="term" value="P:IMP salvage"/>
    <property type="evidence" value="ECO:0007669"/>
    <property type="project" value="UniProtKB-UniPathway"/>
</dbReference>
<dbReference type="EC" id="2.4.2.8" evidence="15"/>
<evidence type="ECO:0000256" key="6">
    <source>
        <dbReference type="ARBA" id="ARBA00022490"/>
    </source>
</evidence>
<dbReference type="FunFam" id="3.40.50.2020:FF:000006">
    <property type="entry name" value="Hypoxanthine phosphoribosyltransferase"/>
    <property type="match status" value="1"/>
</dbReference>
<dbReference type="GO" id="GO:0046100">
    <property type="term" value="P:hypoxanthine metabolic process"/>
    <property type="evidence" value="ECO:0007669"/>
    <property type="project" value="TreeGrafter"/>
</dbReference>
<reference evidence="18 19" key="1">
    <citation type="journal article" date="2017" name="Nature">
        <title>Atmospheric trace gases support primary production in Antarctic desert surface soil.</title>
        <authorList>
            <person name="Ji M."/>
            <person name="Greening C."/>
            <person name="Vanwonterghem I."/>
            <person name="Carere C.R."/>
            <person name="Bay S.K."/>
            <person name="Steen J.A."/>
            <person name="Montgomery K."/>
            <person name="Lines T."/>
            <person name="Beardall J."/>
            <person name="van Dorst J."/>
            <person name="Snape I."/>
            <person name="Stott M.B."/>
            <person name="Hugenholtz P."/>
            <person name="Ferrari B.C."/>
        </authorList>
    </citation>
    <scope>NUCLEOTIDE SEQUENCE [LARGE SCALE GENOMIC DNA]</scope>
    <source>
        <strain evidence="18">RRmetagenome_bin12</strain>
    </source>
</reference>
<dbReference type="EMBL" id="QHBU01000020">
    <property type="protein sequence ID" value="PZR83875.1"/>
    <property type="molecule type" value="Genomic_DNA"/>
</dbReference>
<keyword evidence="9 15" id="KW-0479">Metal-binding</keyword>
<keyword evidence="11 15" id="KW-0547">Nucleotide-binding</keyword>
<dbReference type="GO" id="GO:0000166">
    <property type="term" value="F:nucleotide binding"/>
    <property type="evidence" value="ECO:0007669"/>
    <property type="project" value="UniProtKB-KW"/>
</dbReference>
<reference evidence="17 20" key="3">
    <citation type="submission" date="2020-10" db="EMBL/GenBank/DDBJ databases">
        <title>Ca. Dormibacterota MAGs.</title>
        <authorList>
            <person name="Montgomery K."/>
        </authorList>
    </citation>
    <scope>NUCLEOTIDE SEQUENCE [LARGE SCALE GENOMIC DNA]</scope>
    <source>
        <strain evidence="17">SC8812_S17_18</strain>
    </source>
</reference>
<keyword evidence="7 15" id="KW-0328">Glycosyltransferase</keyword>
<gene>
    <name evidence="18" type="primary">hpt</name>
    <name evidence="18" type="ORF">DLM65_00915</name>
    <name evidence="17" type="ORF">JF886_07545</name>
</gene>
<evidence type="ECO:0000256" key="5">
    <source>
        <dbReference type="ARBA" id="ARBA00008391"/>
    </source>
</evidence>
<evidence type="ECO:0000313" key="18">
    <source>
        <dbReference type="EMBL" id="PZR83875.1"/>
    </source>
</evidence>
<evidence type="ECO:0000256" key="11">
    <source>
        <dbReference type="ARBA" id="ARBA00022741"/>
    </source>
</evidence>
<keyword evidence="6 15" id="KW-0963">Cytoplasm</keyword>